<proteinExistence type="predicted"/>
<dbReference type="InterPro" id="IPR041664">
    <property type="entry name" value="AAA_16"/>
</dbReference>
<keyword evidence="3" id="KW-1185">Reference proteome</keyword>
<dbReference type="STRING" id="1314777.A0A164SIY7"/>
<evidence type="ECO:0000313" key="3">
    <source>
        <dbReference type="Proteomes" id="UP000076722"/>
    </source>
</evidence>
<sequence length="329" mass="35805">PPPPTHLYGRDQYLDDIVTSIMTKLSSGASAHLIIRGPGGVGKTAIARAVLHHPSIARAFGSRRLFVTSEGRDTSSLLLSAIATELGLAINSSSNLLKEIISSFKSDSRHLLFVLDNVETIWYSQDQTAIRDLLQHLASIPSITLLFTIRGSEQPYPVKWDPLPPLGALSPEAAHEAFSTIAGGRTHSCLDGLLKGVDYMPLAITLLARLAQIGESVPSLCDRWQSERTGLLQLSRHDPEENMGLSIQMSLTSPLMRGNPRNMWLLSLVSYLPGGVPVRNLSDMMTVAQTELSPAIHTLKRLALVSEDPSHSLKAHSLTQAYVSEHHPP</sequence>
<dbReference type="Proteomes" id="UP000076722">
    <property type="component" value="Unassembled WGS sequence"/>
</dbReference>
<feature type="non-terminal residue" evidence="2">
    <location>
        <position position="1"/>
    </location>
</feature>
<dbReference type="PANTHER" id="PTHR47691:SF3">
    <property type="entry name" value="HTH-TYPE TRANSCRIPTIONAL REGULATOR RV0890C-RELATED"/>
    <property type="match status" value="1"/>
</dbReference>
<evidence type="ECO:0000259" key="1">
    <source>
        <dbReference type="Pfam" id="PF13191"/>
    </source>
</evidence>
<evidence type="ECO:0000313" key="2">
    <source>
        <dbReference type="EMBL" id="KZS91531.1"/>
    </source>
</evidence>
<protein>
    <recommendedName>
        <fullName evidence="1">Orc1-like AAA ATPase domain-containing protein</fullName>
    </recommendedName>
</protein>
<dbReference type="Pfam" id="PF13191">
    <property type="entry name" value="AAA_16"/>
    <property type="match status" value="1"/>
</dbReference>
<dbReference type="AlphaFoldDB" id="A0A164SIY7"/>
<name>A0A164SIY7_9AGAM</name>
<accession>A0A164SIY7</accession>
<reference evidence="2 3" key="1">
    <citation type="journal article" date="2016" name="Mol. Biol. Evol.">
        <title>Comparative Genomics of Early-Diverging Mushroom-Forming Fungi Provides Insights into the Origins of Lignocellulose Decay Capabilities.</title>
        <authorList>
            <person name="Nagy L.G."/>
            <person name="Riley R."/>
            <person name="Tritt A."/>
            <person name="Adam C."/>
            <person name="Daum C."/>
            <person name="Floudas D."/>
            <person name="Sun H."/>
            <person name="Yadav J.S."/>
            <person name="Pangilinan J."/>
            <person name="Larsson K.H."/>
            <person name="Matsuura K."/>
            <person name="Barry K."/>
            <person name="Labutti K."/>
            <person name="Kuo R."/>
            <person name="Ohm R.A."/>
            <person name="Bhattacharya S.S."/>
            <person name="Shirouzu T."/>
            <person name="Yoshinaga Y."/>
            <person name="Martin F.M."/>
            <person name="Grigoriev I.V."/>
            <person name="Hibbett D.S."/>
        </authorList>
    </citation>
    <scope>NUCLEOTIDE SEQUENCE [LARGE SCALE GENOMIC DNA]</scope>
    <source>
        <strain evidence="2 3">HHB9708</strain>
    </source>
</reference>
<dbReference type="Gene3D" id="3.40.50.300">
    <property type="entry name" value="P-loop containing nucleotide triphosphate hydrolases"/>
    <property type="match status" value="1"/>
</dbReference>
<feature type="non-terminal residue" evidence="2">
    <location>
        <position position="329"/>
    </location>
</feature>
<dbReference type="PANTHER" id="PTHR47691">
    <property type="entry name" value="REGULATOR-RELATED"/>
    <property type="match status" value="1"/>
</dbReference>
<organism evidence="2 3">
    <name type="scientific">Sistotremastrum niveocremeum HHB9708</name>
    <dbReference type="NCBI Taxonomy" id="1314777"/>
    <lineage>
        <taxon>Eukaryota</taxon>
        <taxon>Fungi</taxon>
        <taxon>Dikarya</taxon>
        <taxon>Basidiomycota</taxon>
        <taxon>Agaricomycotina</taxon>
        <taxon>Agaricomycetes</taxon>
        <taxon>Sistotremastrales</taxon>
        <taxon>Sistotremastraceae</taxon>
        <taxon>Sertulicium</taxon>
        <taxon>Sertulicium niveocremeum</taxon>
    </lineage>
</organism>
<dbReference type="SUPFAM" id="SSF52540">
    <property type="entry name" value="P-loop containing nucleoside triphosphate hydrolases"/>
    <property type="match status" value="1"/>
</dbReference>
<dbReference type="EMBL" id="KV419415">
    <property type="protein sequence ID" value="KZS91531.1"/>
    <property type="molecule type" value="Genomic_DNA"/>
</dbReference>
<gene>
    <name evidence="2" type="ORF">SISNIDRAFT_401183</name>
</gene>
<feature type="domain" description="Orc1-like AAA ATPase" evidence="1">
    <location>
        <begin position="7"/>
        <end position="139"/>
    </location>
</feature>
<dbReference type="InterPro" id="IPR027417">
    <property type="entry name" value="P-loop_NTPase"/>
</dbReference>
<dbReference type="OrthoDB" id="1534087at2759"/>